<evidence type="ECO:0000313" key="2">
    <source>
        <dbReference type="EMBL" id="EST47477.1"/>
    </source>
</evidence>
<dbReference type="Pfam" id="PF13181">
    <property type="entry name" value="TPR_8"/>
    <property type="match status" value="1"/>
</dbReference>
<reference evidence="3" key="2">
    <citation type="submission" date="2020-12" db="EMBL/GenBank/DDBJ databases">
        <title>New Spironucleus salmonicida genome in near-complete chromosomes.</title>
        <authorList>
            <person name="Xu F."/>
            <person name="Kurt Z."/>
            <person name="Jimenez-Gonzalez A."/>
            <person name="Astvaldsson A."/>
            <person name="Andersson J.O."/>
            <person name="Svard S.G."/>
        </authorList>
    </citation>
    <scope>NUCLEOTIDE SEQUENCE</scope>
    <source>
        <strain evidence="3">ATCC 50377</strain>
    </source>
</reference>
<dbReference type="SMART" id="SM00028">
    <property type="entry name" value="TPR"/>
    <property type="match status" value="3"/>
</dbReference>
<dbReference type="SUPFAM" id="SSF48452">
    <property type="entry name" value="TPR-like"/>
    <property type="match status" value="1"/>
</dbReference>
<dbReference type="CDD" id="cd06257">
    <property type="entry name" value="DnaJ"/>
    <property type="match status" value="1"/>
</dbReference>
<evidence type="ECO:0000313" key="3">
    <source>
        <dbReference type="EMBL" id="KAH0570680.1"/>
    </source>
</evidence>
<reference evidence="2 3" key="1">
    <citation type="journal article" date="2014" name="PLoS Genet.">
        <title>The Genome of Spironucleus salmonicida Highlights a Fish Pathogen Adapted to Fluctuating Environments.</title>
        <authorList>
            <person name="Xu F."/>
            <person name="Jerlstrom-Hultqvist J."/>
            <person name="Einarsson E."/>
            <person name="Astvaldsson A."/>
            <person name="Svard S.G."/>
            <person name="Andersson J.O."/>
        </authorList>
    </citation>
    <scope>NUCLEOTIDE SEQUENCE</scope>
    <source>
        <strain evidence="3">ATCC 50377</strain>
    </source>
</reference>
<dbReference type="InterPro" id="IPR001623">
    <property type="entry name" value="DnaJ_domain"/>
</dbReference>
<proteinExistence type="predicted"/>
<dbReference type="Gene3D" id="1.10.287.110">
    <property type="entry name" value="DnaJ domain"/>
    <property type="match status" value="1"/>
</dbReference>
<protein>
    <submittedName>
        <fullName evidence="2">DnaJ domain-containing protein</fullName>
    </submittedName>
</protein>
<dbReference type="InterPro" id="IPR011990">
    <property type="entry name" value="TPR-like_helical_dom_sf"/>
</dbReference>
<dbReference type="PROSITE" id="PS50076">
    <property type="entry name" value="DNAJ_2"/>
    <property type="match status" value="1"/>
</dbReference>
<dbReference type="SUPFAM" id="SSF52058">
    <property type="entry name" value="L domain-like"/>
    <property type="match status" value="1"/>
</dbReference>
<dbReference type="InterPro" id="IPR036869">
    <property type="entry name" value="J_dom_sf"/>
</dbReference>
<name>V6LS40_9EUKA</name>
<dbReference type="InterPro" id="IPR032675">
    <property type="entry name" value="LRR_dom_sf"/>
</dbReference>
<dbReference type="SUPFAM" id="SSF46565">
    <property type="entry name" value="Chaperone J-domain"/>
    <property type="match status" value="1"/>
</dbReference>
<gene>
    <name evidence="2" type="ORF">SS50377_12462</name>
    <name evidence="3" type="ORF">SS50377_26966</name>
</gene>
<dbReference type="EMBL" id="AUWU02000007">
    <property type="protein sequence ID" value="KAH0570680.1"/>
    <property type="molecule type" value="Genomic_DNA"/>
</dbReference>
<dbReference type="Gene3D" id="1.25.40.10">
    <property type="entry name" value="Tetratricopeptide repeat domain"/>
    <property type="match status" value="2"/>
</dbReference>
<dbReference type="Gene3D" id="3.80.10.10">
    <property type="entry name" value="Ribonuclease Inhibitor"/>
    <property type="match status" value="2"/>
</dbReference>
<evidence type="ECO:0000313" key="4">
    <source>
        <dbReference type="Proteomes" id="UP000018208"/>
    </source>
</evidence>
<keyword evidence="4" id="KW-1185">Reference proteome</keyword>
<dbReference type="SUPFAM" id="SSF52047">
    <property type="entry name" value="RNI-like"/>
    <property type="match status" value="1"/>
</dbReference>
<dbReference type="Proteomes" id="UP000018208">
    <property type="component" value="Unassembled WGS sequence"/>
</dbReference>
<accession>V6LS40</accession>
<organism evidence="2">
    <name type="scientific">Spironucleus salmonicida</name>
    <dbReference type="NCBI Taxonomy" id="348837"/>
    <lineage>
        <taxon>Eukaryota</taxon>
        <taxon>Metamonada</taxon>
        <taxon>Diplomonadida</taxon>
        <taxon>Hexamitidae</taxon>
        <taxon>Hexamitinae</taxon>
        <taxon>Spironucleus</taxon>
    </lineage>
</organism>
<feature type="domain" description="J" evidence="1">
    <location>
        <begin position="956"/>
        <end position="1021"/>
    </location>
</feature>
<dbReference type="OrthoDB" id="2942533at2759"/>
<dbReference type="VEuPathDB" id="GiardiaDB:SS50377_26966"/>
<dbReference type="AlphaFoldDB" id="V6LS40"/>
<sequence>MENSLTFINQFGSQQQIYPDTELIIQYISDIKEICIESAQELNNAHIINSSPELQSIKIINCSISSFNSLTLLKSINIQNNNCKLLIIFPVKQDKLEEVQLISGCIQILDFNQMPNIRALNLSFNPNFSSQLPSNLTSLIITDCDLKFIHLKKMTNLQNLDISNNQNIKIYKDYIPKSLNNLKAVNCGLQHLNLLSCEHLEFIDISSNLLQFLITDTSSCYIILTNNPLEFIPYAPNCCLDFEANELQEEIKQNKIQKYIESNTKFRDFKDYLADLSQGISKDDNEKQLHASVDQVCVEDGKLQLNDILNENIDTQQNQILIQDPIDLKETVLYQNDHIFINIDQIFLDKQKIQFFDCEQLKNQNIVINTSSILQYEFLDCGIKKLLNNHHHVESVNIQNQDTQFIFDQQFAVNFQQLDCLELFQCDLDLVNLKQFSQLKLLNLGANHRLQIQDNYLPRSLTSLNLDDCNLRTLNLISMKLENLSISRNSELEIQSDFLPKTLITLNATQCNLKHINLSGMDKLLQCDISFNDIQFIIIDKGKAKINLQNCNKLKFQPFAPFSECIYSGESFLELPENFIKTYIKTNGRKYQIDSQIPSKEISSLDLAIYHRTQAQSLMLALNFEQALQSFNKSIEIQTSLLSISGRAECNYSLHFIDQSLEDSIYVYKNDKKDIQNLHRIVSIYQQQNQIENAITYQELVYEIEPTSNNRENLFKLQKIKQFKTDFLGQLSDEKNNRFTLKKQYTDNLIQLNFTTCTTKEQSENFDKQSCNKYNQILIDKGIYEVPDLLVQQVKFAQENNLFNDEIKQQLTKFHHLSQSENETAEIFQKAMKMRQKSLISIKENKLDESVLYQYESLNLFILLKQECQIGISYCNLAELYKRKHEYNNFIKYIICGFIYDQNNQKICSKAGNFFFDMKNYQMAEFWYLKIIKISKDDEVMKSLQKVQKLITKTVDWFGIIGIPKNTRFTAEELKKTSKKELSKWHPDRSKDIIEKEYFSWRFQLIQQAEEKLSKTVVNIK</sequence>
<dbReference type="EMBL" id="KI546040">
    <property type="protein sequence ID" value="EST47477.1"/>
    <property type="molecule type" value="Genomic_DNA"/>
</dbReference>
<evidence type="ECO:0000259" key="1">
    <source>
        <dbReference type="PROSITE" id="PS50076"/>
    </source>
</evidence>
<dbReference type="InterPro" id="IPR019734">
    <property type="entry name" value="TPR_rpt"/>
</dbReference>